<dbReference type="PANTHER" id="PTHR19357">
    <property type="entry name" value="TRIGGERING RECEPTOR EXPRESSED ON MYELOID CELLS 1"/>
    <property type="match status" value="1"/>
</dbReference>
<evidence type="ECO:0000313" key="16">
    <source>
        <dbReference type="Proteomes" id="UP001652624"/>
    </source>
</evidence>
<dbReference type="RefSeq" id="XP_060045765.1">
    <property type="nucleotide sequence ID" value="XM_060189782.1"/>
</dbReference>
<evidence type="ECO:0000256" key="5">
    <source>
        <dbReference type="ARBA" id="ARBA00022859"/>
    </source>
</evidence>
<accession>A0ABM3XAB2</accession>
<keyword evidence="8 13" id="KW-0472">Membrane</keyword>
<reference evidence="17" key="1">
    <citation type="submission" date="2025-08" db="UniProtKB">
        <authorList>
            <consortium name="RefSeq"/>
        </authorList>
    </citation>
    <scope>IDENTIFICATION</scope>
</reference>
<dbReference type="InterPro" id="IPR013783">
    <property type="entry name" value="Ig-like_fold"/>
</dbReference>
<evidence type="ECO:0000256" key="2">
    <source>
        <dbReference type="ARBA" id="ARBA00022475"/>
    </source>
</evidence>
<evidence type="ECO:0000256" key="12">
    <source>
        <dbReference type="ARBA" id="ARBA00023319"/>
    </source>
</evidence>
<proteinExistence type="predicted"/>
<gene>
    <name evidence="17" type="primary">TREM1</name>
</gene>
<keyword evidence="6 13" id="KW-1133">Transmembrane helix</keyword>
<comment type="subcellular location">
    <subcellularLocation>
        <location evidence="1">Cell membrane</location>
        <topology evidence="1">Single-pass type I membrane protein</topology>
    </subcellularLocation>
</comment>
<protein>
    <submittedName>
        <fullName evidence="17">Triggering receptor expressed on myeloid cells 1</fullName>
    </submittedName>
</protein>
<evidence type="ECO:0000256" key="4">
    <source>
        <dbReference type="ARBA" id="ARBA00022729"/>
    </source>
</evidence>
<keyword evidence="7" id="KW-1064">Adaptive immunity</keyword>
<keyword evidence="3 13" id="KW-0812">Transmembrane</keyword>
<feature type="domain" description="Immunoglobulin V-set" evidence="15">
    <location>
        <begin position="35"/>
        <end position="138"/>
    </location>
</feature>
<dbReference type="Gene3D" id="2.60.40.10">
    <property type="entry name" value="Immunoglobulins"/>
    <property type="match status" value="1"/>
</dbReference>
<feature type="transmembrane region" description="Helical" evidence="13">
    <location>
        <begin position="212"/>
        <end position="236"/>
    </location>
</feature>
<evidence type="ECO:0000256" key="14">
    <source>
        <dbReference type="SAM" id="SignalP"/>
    </source>
</evidence>
<dbReference type="InterPro" id="IPR036179">
    <property type="entry name" value="Ig-like_dom_sf"/>
</dbReference>
<sequence length="243" mass="26545">MRKATLEGMLWLLFLSVSGFQAAAAAAAASEEKHTLMEGQTLTVIRHVSIWKYANSRKAWQRLLDGGKPLTLAVTERPSGTITRVQVGRYFLEDEPSEAVLRVQMTNLQVEDSGLYRCVILHASKEPDILSLPIRLVVTRDPSGPLVSDKTSTQDVPQVSTHPPTTILTWHKFPTSPRTMTLTQLLPKTTTSISTLGGTGITTGRELTRTSVISIAFAVVCGLLSKSLVFTILLVITQRSFGS</sequence>
<evidence type="ECO:0000313" key="17">
    <source>
        <dbReference type="RefSeq" id="XP_060045765.1"/>
    </source>
</evidence>
<evidence type="ECO:0000256" key="9">
    <source>
        <dbReference type="ARBA" id="ARBA00023157"/>
    </source>
</evidence>
<dbReference type="Pfam" id="PF07686">
    <property type="entry name" value="V-set"/>
    <property type="match status" value="1"/>
</dbReference>
<feature type="chain" id="PRO_5047393826" evidence="14">
    <location>
        <begin position="20"/>
        <end position="243"/>
    </location>
</feature>
<dbReference type="SUPFAM" id="SSF48726">
    <property type="entry name" value="Immunoglobulin"/>
    <property type="match status" value="1"/>
</dbReference>
<keyword evidence="5" id="KW-0391">Immunity</keyword>
<evidence type="ECO:0000259" key="15">
    <source>
        <dbReference type="Pfam" id="PF07686"/>
    </source>
</evidence>
<dbReference type="GeneID" id="103119476"/>
<keyword evidence="11" id="KW-0325">Glycoprotein</keyword>
<evidence type="ECO:0000256" key="1">
    <source>
        <dbReference type="ARBA" id="ARBA00004251"/>
    </source>
</evidence>
<feature type="signal peptide" evidence="14">
    <location>
        <begin position="1"/>
        <end position="19"/>
    </location>
</feature>
<keyword evidence="2" id="KW-1003">Cell membrane</keyword>
<keyword evidence="4 14" id="KW-0732">Signal</keyword>
<evidence type="ECO:0000256" key="13">
    <source>
        <dbReference type="SAM" id="Phobius"/>
    </source>
</evidence>
<evidence type="ECO:0000256" key="10">
    <source>
        <dbReference type="ARBA" id="ARBA00023170"/>
    </source>
</evidence>
<evidence type="ECO:0000256" key="8">
    <source>
        <dbReference type="ARBA" id="ARBA00023136"/>
    </source>
</evidence>
<evidence type="ECO:0000256" key="11">
    <source>
        <dbReference type="ARBA" id="ARBA00023180"/>
    </source>
</evidence>
<keyword evidence="12" id="KW-0393">Immunoglobulin domain</keyword>
<keyword evidence="9" id="KW-1015">Disulfide bond</keyword>
<organism evidence="16 17">
    <name type="scientific">Erinaceus europaeus</name>
    <name type="common">Western European hedgehog</name>
    <dbReference type="NCBI Taxonomy" id="9365"/>
    <lineage>
        <taxon>Eukaryota</taxon>
        <taxon>Metazoa</taxon>
        <taxon>Chordata</taxon>
        <taxon>Craniata</taxon>
        <taxon>Vertebrata</taxon>
        <taxon>Euteleostomi</taxon>
        <taxon>Mammalia</taxon>
        <taxon>Eutheria</taxon>
        <taxon>Laurasiatheria</taxon>
        <taxon>Eulipotyphla</taxon>
        <taxon>Erinaceidae</taxon>
        <taxon>Erinaceinae</taxon>
        <taxon>Erinaceus</taxon>
    </lineage>
</organism>
<dbReference type="Proteomes" id="UP001652624">
    <property type="component" value="Chromosome 4"/>
</dbReference>
<dbReference type="PANTHER" id="PTHR19357:SF0">
    <property type="entry name" value="TRIGGERING RECEPTOR EXPRESSED ON MYELOID CELLS 1"/>
    <property type="match status" value="1"/>
</dbReference>
<name>A0ABM3XAB2_ERIEU</name>
<evidence type="ECO:0000256" key="6">
    <source>
        <dbReference type="ARBA" id="ARBA00022989"/>
    </source>
</evidence>
<keyword evidence="16" id="KW-1185">Reference proteome</keyword>
<evidence type="ECO:0000256" key="7">
    <source>
        <dbReference type="ARBA" id="ARBA00023130"/>
    </source>
</evidence>
<keyword evidence="10 17" id="KW-0675">Receptor</keyword>
<dbReference type="InterPro" id="IPR013106">
    <property type="entry name" value="Ig_V-set"/>
</dbReference>
<evidence type="ECO:0000256" key="3">
    <source>
        <dbReference type="ARBA" id="ARBA00022692"/>
    </source>
</evidence>